<dbReference type="EMBL" id="UNOZ01000030">
    <property type="protein sequence ID" value="SYX91747.1"/>
    <property type="molecule type" value="Genomic_DNA"/>
</dbReference>
<dbReference type="AlphaFoldDB" id="A0A383RXD2"/>
<keyword evidence="2" id="KW-1185">Reference proteome</keyword>
<dbReference type="Pfam" id="PF09351">
    <property type="entry name" value="DUF1993"/>
    <property type="match status" value="1"/>
</dbReference>
<dbReference type="InterPro" id="IPR018531">
    <property type="entry name" value="DUF1993"/>
</dbReference>
<dbReference type="PANTHER" id="PTHR36922:SF1">
    <property type="entry name" value="DUF1993 DOMAIN-CONTAINING PROTEIN"/>
    <property type="match status" value="1"/>
</dbReference>
<gene>
    <name evidence="1" type="ORF">CCOS865_04027</name>
</gene>
<name>A0A383RXD2_9PSED</name>
<accession>A0A383RXD2</accession>
<sequence length="174" mass="19097">MQVYDATVPCFSNMLKALHAMLEKAERSALDLGHDPQDLLQARLAPDMHPLALQVKFVCTQALESVQRLTHSSLPAIATPTDMATAKALIDTTVAALNQADADAINASAECRIAIELYGGLAFDMTGQEYAVNWAIPQFYFHMVTAYDILRHNGVDLSKADYVAHMFAYARKPV</sequence>
<dbReference type="Gene3D" id="1.20.120.450">
    <property type="entry name" value="dinb family like domain"/>
    <property type="match status" value="1"/>
</dbReference>
<dbReference type="PANTHER" id="PTHR36922">
    <property type="entry name" value="BLL2446 PROTEIN"/>
    <property type="match status" value="1"/>
</dbReference>
<dbReference type="OrthoDB" id="338237at2"/>
<dbReference type="SUPFAM" id="SSF109854">
    <property type="entry name" value="DinB/YfiT-like putative metalloenzymes"/>
    <property type="match status" value="1"/>
</dbReference>
<proteinExistence type="predicted"/>
<evidence type="ECO:0008006" key="3">
    <source>
        <dbReference type="Google" id="ProtNLM"/>
    </source>
</evidence>
<evidence type="ECO:0000313" key="2">
    <source>
        <dbReference type="Proteomes" id="UP000263595"/>
    </source>
</evidence>
<evidence type="ECO:0000313" key="1">
    <source>
        <dbReference type="EMBL" id="SYX91747.1"/>
    </source>
</evidence>
<dbReference type="RefSeq" id="WP_119144193.1">
    <property type="nucleotide sequence ID" value="NZ_CBCSFL010000001.1"/>
</dbReference>
<dbReference type="Proteomes" id="UP000263595">
    <property type="component" value="Unassembled WGS sequence"/>
</dbReference>
<organism evidence="1 2">
    <name type="scientific">Pseudomonas reidholzensis</name>
    <dbReference type="NCBI Taxonomy" id="1785162"/>
    <lineage>
        <taxon>Bacteria</taxon>
        <taxon>Pseudomonadati</taxon>
        <taxon>Pseudomonadota</taxon>
        <taxon>Gammaproteobacteria</taxon>
        <taxon>Pseudomonadales</taxon>
        <taxon>Pseudomonadaceae</taxon>
        <taxon>Pseudomonas</taxon>
    </lineage>
</organism>
<reference evidence="2" key="1">
    <citation type="submission" date="2018-08" db="EMBL/GenBank/DDBJ databases">
        <authorList>
            <person name="Blom J."/>
        </authorList>
    </citation>
    <scope>NUCLEOTIDE SEQUENCE [LARGE SCALE GENOMIC DNA]</scope>
    <source>
        <strain evidence="2">CCOS 865</strain>
    </source>
</reference>
<protein>
    <recommendedName>
        <fullName evidence="3">DUF1993 domain-containing protein</fullName>
    </recommendedName>
</protein>
<dbReference type="InterPro" id="IPR034660">
    <property type="entry name" value="DinB/YfiT-like"/>
</dbReference>